<dbReference type="OrthoDB" id="3696080at2"/>
<name>A0A4R7W184_9PSEU</name>
<dbReference type="EMBL" id="SOCP01000002">
    <property type="protein sequence ID" value="TDV56303.1"/>
    <property type="molecule type" value="Genomic_DNA"/>
</dbReference>
<protein>
    <submittedName>
        <fullName evidence="1">Uncharacterized protein</fullName>
    </submittedName>
</protein>
<organism evidence="1 2">
    <name type="scientific">Actinophytocola oryzae</name>
    <dbReference type="NCBI Taxonomy" id="502181"/>
    <lineage>
        <taxon>Bacteria</taxon>
        <taxon>Bacillati</taxon>
        <taxon>Actinomycetota</taxon>
        <taxon>Actinomycetes</taxon>
        <taxon>Pseudonocardiales</taxon>
        <taxon>Pseudonocardiaceae</taxon>
    </lineage>
</organism>
<proteinExistence type="predicted"/>
<evidence type="ECO:0000313" key="1">
    <source>
        <dbReference type="EMBL" id="TDV56303.1"/>
    </source>
</evidence>
<comment type="caution">
    <text evidence="1">The sequence shown here is derived from an EMBL/GenBank/DDBJ whole genome shotgun (WGS) entry which is preliminary data.</text>
</comment>
<gene>
    <name evidence="1" type="ORF">CLV71_102369</name>
</gene>
<reference evidence="1 2" key="1">
    <citation type="submission" date="2019-03" db="EMBL/GenBank/DDBJ databases">
        <title>Genomic Encyclopedia of Archaeal and Bacterial Type Strains, Phase II (KMG-II): from individual species to whole genera.</title>
        <authorList>
            <person name="Goeker M."/>
        </authorList>
    </citation>
    <scope>NUCLEOTIDE SEQUENCE [LARGE SCALE GENOMIC DNA]</scope>
    <source>
        <strain evidence="1 2">DSM 45499</strain>
    </source>
</reference>
<evidence type="ECO:0000313" key="2">
    <source>
        <dbReference type="Proteomes" id="UP000294927"/>
    </source>
</evidence>
<keyword evidence="2" id="KW-1185">Reference proteome</keyword>
<sequence>MELVDGALNLVDLLVGSGENAYRSGRAEFTDVTISAGSAAAGTFTITGLHLDYHLGAEGCQATEGAGG</sequence>
<dbReference type="RefSeq" id="WP_133901559.1">
    <property type="nucleotide sequence ID" value="NZ_SOCP01000002.1"/>
</dbReference>
<dbReference type="Proteomes" id="UP000294927">
    <property type="component" value="Unassembled WGS sequence"/>
</dbReference>
<accession>A0A4R7W184</accession>
<dbReference type="AlphaFoldDB" id="A0A4R7W184"/>